<keyword evidence="1" id="KW-0812">Transmembrane</keyword>
<dbReference type="Pfam" id="PF04403">
    <property type="entry name" value="PqiA"/>
    <property type="match status" value="1"/>
</dbReference>
<dbReference type="InterPro" id="IPR007498">
    <property type="entry name" value="PqiA-like"/>
</dbReference>
<feature type="transmembrane region" description="Helical" evidence="1">
    <location>
        <begin position="151"/>
        <end position="169"/>
    </location>
</feature>
<keyword evidence="1" id="KW-0472">Membrane</keyword>
<sequence length="213" mass="23704">MNDPNPATFSASAADALVACHDCDLLYRKRPLREGEKARCARCGALLYTRKPNSIERTLTLALAALILFALANIYPLLDFQFQGRAQQSSVLSGVRELYAQGMWTLAMVVFVASILAPLLKLLALLYVLLPLHFGRRPWRMAQVFRWIETLHPWAMTEVYLLGVLVAFVKLSDIATIVPGVALYSFAALIVVMAATDAALEPEAIWERLEPCR</sequence>
<feature type="transmembrane region" description="Helical" evidence="1">
    <location>
        <begin position="98"/>
        <end position="130"/>
    </location>
</feature>
<keyword evidence="3" id="KW-1185">Reference proteome</keyword>
<proteinExistence type="predicted"/>
<dbReference type="Proteomes" id="UP000760480">
    <property type="component" value="Unassembled WGS sequence"/>
</dbReference>
<name>A0ABX1TIX8_9GAMM</name>
<comment type="caution">
    <text evidence="2">The sequence shown here is derived from an EMBL/GenBank/DDBJ whole genome shotgun (WGS) entry which is preliminary data.</text>
</comment>
<gene>
    <name evidence="2" type="ORF">E4P82_02355</name>
</gene>
<protein>
    <submittedName>
        <fullName evidence="2">Paraquat-inducible protein A</fullName>
    </submittedName>
</protein>
<evidence type="ECO:0000256" key="1">
    <source>
        <dbReference type="SAM" id="Phobius"/>
    </source>
</evidence>
<evidence type="ECO:0000313" key="2">
    <source>
        <dbReference type="EMBL" id="NMQ18138.1"/>
    </source>
</evidence>
<feature type="transmembrane region" description="Helical" evidence="1">
    <location>
        <begin position="59"/>
        <end position="78"/>
    </location>
</feature>
<feature type="transmembrane region" description="Helical" evidence="1">
    <location>
        <begin position="181"/>
        <end position="200"/>
    </location>
</feature>
<evidence type="ECO:0000313" key="3">
    <source>
        <dbReference type="Proteomes" id="UP000760480"/>
    </source>
</evidence>
<reference evidence="2 3" key="1">
    <citation type="submission" date="2019-03" db="EMBL/GenBank/DDBJ databases">
        <title>Metabolic reconstructions from genomes of highly enriched 'Candidatus Accumulibacter' and 'Candidatus Competibacter' bioreactor populations.</title>
        <authorList>
            <person name="Annavajhala M.K."/>
            <person name="Welles L."/>
            <person name="Abbas B."/>
            <person name="Sorokin D."/>
            <person name="Park H."/>
            <person name="Van Loosdrecht M."/>
            <person name="Chandran K."/>
        </authorList>
    </citation>
    <scope>NUCLEOTIDE SEQUENCE [LARGE SCALE GENOMIC DNA]</scope>
    <source>
        <strain evidence="2 3">SBR_G</strain>
    </source>
</reference>
<organism evidence="2 3">
    <name type="scientific">Candidatus Competibacter phosphatis</name>
    <dbReference type="NCBI Taxonomy" id="221280"/>
    <lineage>
        <taxon>Bacteria</taxon>
        <taxon>Pseudomonadati</taxon>
        <taxon>Pseudomonadota</taxon>
        <taxon>Gammaproteobacteria</taxon>
        <taxon>Candidatus Competibacteraceae</taxon>
        <taxon>Candidatus Competibacter</taxon>
    </lineage>
</organism>
<keyword evidence="1" id="KW-1133">Transmembrane helix</keyword>
<dbReference type="RefSeq" id="WP_169247394.1">
    <property type="nucleotide sequence ID" value="NZ_SPMZ01000008.1"/>
</dbReference>
<accession>A0ABX1TIX8</accession>
<dbReference type="EMBL" id="SPMZ01000008">
    <property type="protein sequence ID" value="NMQ18138.1"/>
    <property type="molecule type" value="Genomic_DNA"/>
</dbReference>